<protein>
    <recommendedName>
        <fullName evidence="1">ABM domain-containing protein</fullName>
    </recommendedName>
</protein>
<evidence type="ECO:0000259" key="1">
    <source>
        <dbReference type="PROSITE" id="PS51725"/>
    </source>
</evidence>
<dbReference type="EMBL" id="CADCVH010000074">
    <property type="protein sequence ID" value="CAA9460797.1"/>
    <property type="molecule type" value="Genomic_DNA"/>
</dbReference>
<dbReference type="AlphaFoldDB" id="A0A6J4RB99"/>
<dbReference type="PROSITE" id="PS51725">
    <property type="entry name" value="ABM"/>
    <property type="match status" value="1"/>
</dbReference>
<dbReference type="InterPro" id="IPR007138">
    <property type="entry name" value="ABM_dom"/>
</dbReference>
<proteinExistence type="predicted"/>
<gene>
    <name evidence="2" type="ORF">AVDCRST_MAG02-2154</name>
</gene>
<name>A0A6J4RB99_9ACTN</name>
<dbReference type="Gene3D" id="3.30.70.100">
    <property type="match status" value="1"/>
</dbReference>
<evidence type="ECO:0000313" key="2">
    <source>
        <dbReference type="EMBL" id="CAA9460797.1"/>
    </source>
</evidence>
<dbReference type="InterPro" id="IPR011008">
    <property type="entry name" value="Dimeric_a/b-barrel"/>
</dbReference>
<organism evidence="2">
    <name type="scientific">uncultured Rubrobacteraceae bacterium</name>
    <dbReference type="NCBI Taxonomy" id="349277"/>
    <lineage>
        <taxon>Bacteria</taxon>
        <taxon>Bacillati</taxon>
        <taxon>Actinomycetota</taxon>
        <taxon>Rubrobacteria</taxon>
        <taxon>Rubrobacterales</taxon>
        <taxon>Rubrobacteraceae</taxon>
        <taxon>environmental samples</taxon>
    </lineage>
</organism>
<feature type="domain" description="ABM" evidence="1">
    <location>
        <begin position="21"/>
        <end position="99"/>
    </location>
</feature>
<accession>A0A6J4RB99</accession>
<dbReference type="SUPFAM" id="SSF54909">
    <property type="entry name" value="Dimeric alpha+beta barrel"/>
    <property type="match status" value="1"/>
</dbReference>
<dbReference type="Pfam" id="PF03992">
    <property type="entry name" value="ABM"/>
    <property type="match status" value="1"/>
</dbReference>
<sequence length="99" mass="10966">MVFGGRSAVPLLHEDREENLVREIALFRTREGQAEAFVEAYGGVANILNEAVGSRDASLRRGVEDPDSFILSLEWESVDSHTALTQKPQFEARHVEAVA</sequence>
<reference evidence="2" key="1">
    <citation type="submission" date="2020-02" db="EMBL/GenBank/DDBJ databases">
        <authorList>
            <person name="Meier V. D."/>
        </authorList>
    </citation>
    <scope>NUCLEOTIDE SEQUENCE</scope>
    <source>
        <strain evidence="2">AVDCRST_MAG02</strain>
    </source>
</reference>